<comment type="caution">
    <text evidence="3">The sequence shown here is derived from an EMBL/GenBank/DDBJ whole genome shotgun (WGS) entry which is preliminary data.</text>
</comment>
<keyword evidence="1" id="KW-1133">Transmembrane helix</keyword>
<gene>
    <name evidence="3" type="ORF">C3F09_00760</name>
</gene>
<feature type="transmembrane region" description="Helical" evidence="1">
    <location>
        <begin position="159"/>
        <end position="180"/>
    </location>
</feature>
<keyword evidence="1" id="KW-0472">Membrane</keyword>
<reference evidence="3 4" key="1">
    <citation type="journal article" date="2018" name="ISME J.">
        <title>A methanotrophic archaeon couples anaerobic oxidation of methane to Fe(III) reduction.</title>
        <authorList>
            <person name="Cai C."/>
            <person name="Leu A.O."/>
            <person name="Xie G.J."/>
            <person name="Guo J."/>
            <person name="Feng Y."/>
            <person name="Zhao J.X."/>
            <person name="Tyson G.W."/>
            <person name="Yuan Z."/>
            <person name="Hu S."/>
        </authorList>
    </citation>
    <scope>NUCLEOTIDE SEQUENCE [LARGE SCALE GENOMIC DNA]</scope>
    <source>
        <strain evidence="3">FeB_12</strain>
    </source>
</reference>
<dbReference type="Pfam" id="PF12158">
    <property type="entry name" value="DUF3592"/>
    <property type="match status" value="1"/>
</dbReference>
<evidence type="ECO:0000259" key="2">
    <source>
        <dbReference type="Pfam" id="PF12158"/>
    </source>
</evidence>
<organism evidence="3 4">
    <name type="scientific">candidate division GN15 bacterium</name>
    <dbReference type="NCBI Taxonomy" id="2072418"/>
    <lineage>
        <taxon>Bacteria</taxon>
        <taxon>candidate division GN15</taxon>
    </lineage>
</organism>
<evidence type="ECO:0000313" key="3">
    <source>
        <dbReference type="EMBL" id="PWB76240.1"/>
    </source>
</evidence>
<accession>A0A855X594</accession>
<name>A0A855X594_9BACT</name>
<proteinExistence type="predicted"/>
<dbReference type="Proteomes" id="UP000250918">
    <property type="component" value="Unassembled WGS sequence"/>
</dbReference>
<feature type="transmembrane region" description="Helical" evidence="1">
    <location>
        <begin position="35"/>
        <end position="55"/>
    </location>
</feature>
<feature type="transmembrane region" description="Helical" evidence="1">
    <location>
        <begin position="6"/>
        <end position="28"/>
    </location>
</feature>
<keyword evidence="1" id="KW-0812">Transmembrane</keyword>
<feature type="domain" description="DUF3592" evidence="2">
    <location>
        <begin position="74"/>
        <end position="152"/>
    </location>
</feature>
<evidence type="ECO:0000256" key="1">
    <source>
        <dbReference type="SAM" id="Phobius"/>
    </source>
</evidence>
<dbReference type="AlphaFoldDB" id="A0A855X594"/>
<protein>
    <recommendedName>
        <fullName evidence="2">DUF3592 domain-containing protein</fullName>
    </recommendedName>
</protein>
<dbReference type="InterPro" id="IPR021994">
    <property type="entry name" value="DUF3592"/>
</dbReference>
<dbReference type="EMBL" id="PQAP01000003">
    <property type="protein sequence ID" value="PWB76240.1"/>
    <property type="molecule type" value="Genomic_DNA"/>
</dbReference>
<sequence>MTSSAAALLTAVVLTLLGAVGIFIGVLWRRWGYTFAPLFRVVGVVLAALGVWLVLDQANELTTWGAITRWPSVDGVILTSRVAGDRAIHPEIVYQYTVADTTYRDSTGFDTPSFGGKSVKEDESEAIVAMFPSGAKVRVHYDPQAPARSRLRVSPDWSIYGKIGLGGVLLGLGFFLIVAARSKAR</sequence>
<evidence type="ECO:0000313" key="4">
    <source>
        <dbReference type="Proteomes" id="UP000250918"/>
    </source>
</evidence>